<evidence type="ECO:0000313" key="1">
    <source>
        <dbReference type="EMBL" id="CAE8625256.1"/>
    </source>
</evidence>
<evidence type="ECO:0000313" key="2">
    <source>
        <dbReference type="EMBL" id="CAE8698319.1"/>
    </source>
</evidence>
<name>A0A813GDN1_POLGL</name>
<reference evidence="1" key="1">
    <citation type="submission" date="2021-02" db="EMBL/GenBank/DDBJ databases">
        <authorList>
            <person name="Dougan E. K."/>
            <person name="Rhodes N."/>
            <person name="Thang M."/>
            <person name="Chan C."/>
        </authorList>
    </citation>
    <scope>NUCLEOTIDE SEQUENCE</scope>
</reference>
<dbReference type="AlphaFoldDB" id="A0A813GDN1"/>
<dbReference type="EMBL" id="CAJNNW010028927">
    <property type="protein sequence ID" value="CAE8698319.1"/>
    <property type="molecule type" value="Genomic_DNA"/>
</dbReference>
<gene>
    <name evidence="1" type="ORF">PGLA1383_LOCUS42263</name>
    <name evidence="2" type="ORF">PGLA2088_LOCUS30674</name>
</gene>
<comment type="caution">
    <text evidence="1">The sequence shown here is derived from an EMBL/GenBank/DDBJ whole genome shotgun (WGS) entry which is preliminary data.</text>
</comment>
<sequence>MAEEERVLLSAESGENAVMEAPGSMIPSGAWAPRPRLALALAGASLCAAVIALMRAGVNPSAADTSGIISEETAMTCIKCFPAITADKKGACTLDSGKTWMLCPGERPYYSTAQKGCVATANDCFAPKPLPTAPAPLPTIKPVPTPLPTVKPVTSKCESATGTKCSAFSSCSTKNTASCGVLTGYKCSCGKGYCFDSVTKKCVNNKTSTTL</sequence>
<dbReference type="Proteomes" id="UP000654075">
    <property type="component" value="Unassembled WGS sequence"/>
</dbReference>
<dbReference type="EMBL" id="CAJNNV010028624">
    <property type="protein sequence ID" value="CAE8625256.1"/>
    <property type="molecule type" value="Genomic_DNA"/>
</dbReference>
<keyword evidence="3" id="KW-1185">Reference proteome</keyword>
<dbReference type="Proteomes" id="UP000626109">
    <property type="component" value="Unassembled WGS sequence"/>
</dbReference>
<evidence type="ECO:0000313" key="3">
    <source>
        <dbReference type="Proteomes" id="UP000654075"/>
    </source>
</evidence>
<organism evidence="1 3">
    <name type="scientific">Polarella glacialis</name>
    <name type="common">Dinoflagellate</name>
    <dbReference type="NCBI Taxonomy" id="89957"/>
    <lineage>
        <taxon>Eukaryota</taxon>
        <taxon>Sar</taxon>
        <taxon>Alveolata</taxon>
        <taxon>Dinophyceae</taxon>
        <taxon>Suessiales</taxon>
        <taxon>Suessiaceae</taxon>
        <taxon>Polarella</taxon>
    </lineage>
</organism>
<proteinExistence type="predicted"/>
<accession>A0A813GDN1</accession>
<protein>
    <submittedName>
        <fullName evidence="1">Uncharacterized protein</fullName>
    </submittedName>
</protein>